<comment type="caution">
    <text evidence="3">The sequence shown here is derived from an EMBL/GenBank/DDBJ whole genome shotgun (WGS) entry which is preliminary data.</text>
</comment>
<dbReference type="Proteomes" id="UP001476247">
    <property type="component" value="Unassembled WGS sequence"/>
</dbReference>
<evidence type="ECO:0000256" key="2">
    <source>
        <dbReference type="SAM" id="Phobius"/>
    </source>
</evidence>
<gene>
    <name evidence="3" type="ORF">HPULCUR_007034</name>
</gene>
<feature type="transmembrane region" description="Helical" evidence="2">
    <location>
        <begin position="41"/>
        <end position="58"/>
    </location>
</feature>
<name>A0ABP9Y3K6_9FUNG</name>
<reference evidence="3 4" key="1">
    <citation type="submission" date="2024-04" db="EMBL/GenBank/DDBJ databases">
        <title>genome sequences of Mucor flavus KT1a and Helicostylum pulchrum KT1b strains isolation_sourced from the surface of a dry-aged beef.</title>
        <authorList>
            <person name="Toyotome T."/>
            <person name="Hosono M."/>
            <person name="Torimaru M."/>
            <person name="Fukuda K."/>
            <person name="Mikami N."/>
        </authorList>
    </citation>
    <scope>NUCLEOTIDE SEQUENCE [LARGE SCALE GENOMIC DNA]</scope>
    <source>
        <strain evidence="3 4">KT1b</strain>
    </source>
</reference>
<evidence type="ECO:0000313" key="4">
    <source>
        <dbReference type="Proteomes" id="UP001476247"/>
    </source>
</evidence>
<organism evidence="3 4">
    <name type="scientific">Helicostylum pulchrum</name>
    <dbReference type="NCBI Taxonomy" id="562976"/>
    <lineage>
        <taxon>Eukaryota</taxon>
        <taxon>Fungi</taxon>
        <taxon>Fungi incertae sedis</taxon>
        <taxon>Mucoromycota</taxon>
        <taxon>Mucoromycotina</taxon>
        <taxon>Mucoromycetes</taxon>
        <taxon>Mucorales</taxon>
        <taxon>Mucorineae</taxon>
        <taxon>Mucoraceae</taxon>
        <taxon>Helicostylum</taxon>
    </lineage>
</organism>
<feature type="compositionally biased region" description="Basic residues" evidence="1">
    <location>
        <begin position="123"/>
        <end position="141"/>
    </location>
</feature>
<feature type="region of interest" description="Disordered" evidence="1">
    <location>
        <begin position="259"/>
        <end position="295"/>
    </location>
</feature>
<proteinExistence type="predicted"/>
<dbReference type="EMBL" id="BAABUJ010000019">
    <property type="protein sequence ID" value="GAA5801586.1"/>
    <property type="molecule type" value="Genomic_DNA"/>
</dbReference>
<keyword evidence="2" id="KW-1133">Transmembrane helix</keyword>
<keyword evidence="2" id="KW-0472">Membrane</keyword>
<sequence length="483" mass="53381">MEESNKKEYIAVPTNDVENAALPAYEETNPAEKSQKHRRNIGFLLIGGAIALLGLTHVCSSNYDFERTAMAVPNSAEGDSCALRHIEQYVELKQHMDMLSDSFTDPWERSQHPPPSPLSSNQVHHHNGHKKHNHHKGKKHHSEPTSPPPDALYIPDFSACGHKKKKHHDHHQKPFCNIKELEATSTVFKFSPEDFQRTGVFLNGYFSRGGHIRLIKSTDEFVSDVKVKVTLYAGREDLIKEVKLSAFDHEGQYAVQIERGHFKGPGGPPRGPPGGLNEEKDFKKGHHDDDDKEDGKQENCLVYNVDIEFPANTTYFEDVELHIKAAQRIEGSKGLEGISFGSVKAGLGRGAIIFDGLKAKKLMLGVLNGVVMGTYQPSESFSAGAVRGAAKVNIEPTGDNVNVTASSTFGPASVDIPADKYKGQFALFNLLGASSTITAPNPEDIHVTKYRPSFKSGYYKEENEESRIVVVAKLHGGEYLKFN</sequence>
<evidence type="ECO:0000313" key="3">
    <source>
        <dbReference type="EMBL" id="GAA5801586.1"/>
    </source>
</evidence>
<keyword evidence="2" id="KW-0812">Transmembrane</keyword>
<evidence type="ECO:0000256" key="1">
    <source>
        <dbReference type="SAM" id="MobiDB-lite"/>
    </source>
</evidence>
<keyword evidence="4" id="KW-1185">Reference proteome</keyword>
<feature type="compositionally biased region" description="Basic and acidic residues" evidence="1">
    <location>
        <begin position="277"/>
        <end position="295"/>
    </location>
</feature>
<accession>A0ABP9Y3K6</accession>
<protein>
    <submittedName>
        <fullName evidence="3">Uncharacterized protein</fullName>
    </submittedName>
</protein>
<feature type="region of interest" description="Disordered" evidence="1">
    <location>
        <begin position="103"/>
        <end position="154"/>
    </location>
</feature>